<dbReference type="PANTHER" id="PTHR48100:SF1">
    <property type="entry name" value="HISTIDINE PHOSPHATASE FAMILY PROTEIN-RELATED"/>
    <property type="match status" value="1"/>
</dbReference>
<protein>
    <submittedName>
        <fullName evidence="2">Phosphoglycerate mutase</fullName>
    </submittedName>
</protein>
<feature type="compositionally biased region" description="Basic residues" evidence="1">
    <location>
        <begin position="13"/>
        <end position="25"/>
    </location>
</feature>
<dbReference type="CDD" id="cd07067">
    <property type="entry name" value="HP_PGM_like"/>
    <property type="match status" value="1"/>
</dbReference>
<feature type="region of interest" description="Disordered" evidence="1">
    <location>
        <begin position="1"/>
        <end position="25"/>
    </location>
</feature>
<accession>A0A383RF97</accession>
<dbReference type="InterPro" id="IPR050275">
    <property type="entry name" value="PGM_Phosphatase"/>
</dbReference>
<sequence length="293" mass="34298">MTRTTKWNAPAIHRNRRRSGASKNNRKRLLMTRHMLRKKSQASGKIVRFALVRHGLTQENTERRYISYSDVPLLPDSTEELRALRRTLAHPSPLLFTSDMRRCRDTLAYLRPRDSIQAVEDTRLREYDFGMWEGLTYNDLKEDPQYRRWLDDSSAIQPPRGEPWQSFCTRTAHVWWEVLRNARDSFISSGNHMERQEGAIRRRPYHSSPLPRGRVLRSKTSRMQRQSYGSGPTPRPDVVIVTHGGVVRRLYTLAFPRKSFWEAAAPIGGGVMITAKRCARKWKFLRAERLPSR</sequence>
<evidence type="ECO:0000313" key="2">
    <source>
        <dbReference type="EMBL" id="SYX85767.1"/>
    </source>
</evidence>
<dbReference type="PANTHER" id="PTHR48100">
    <property type="entry name" value="BROAD-SPECIFICITY PHOSPHATASE YOR283W-RELATED"/>
    <property type="match status" value="1"/>
</dbReference>
<dbReference type="AlphaFoldDB" id="A0A383RF97"/>
<dbReference type="EMBL" id="LS992241">
    <property type="protein sequence ID" value="SYX85767.1"/>
    <property type="molecule type" value="Genomic_DNA"/>
</dbReference>
<evidence type="ECO:0000256" key="1">
    <source>
        <dbReference type="SAM" id="MobiDB-lite"/>
    </source>
</evidence>
<dbReference type="Proteomes" id="UP000304148">
    <property type="component" value="Chromosome"/>
</dbReference>
<dbReference type="Gene3D" id="3.40.50.1240">
    <property type="entry name" value="Phosphoglycerate mutase-like"/>
    <property type="match status" value="1"/>
</dbReference>
<dbReference type="GO" id="GO:0016791">
    <property type="term" value="F:phosphatase activity"/>
    <property type="evidence" value="ECO:0007669"/>
    <property type="project" value="TreeGrafter"/>
</dbReference>
<reference evidence="3" key="1">
    <citation type="submission" date="2018-08" db="EMBL/GenBank/DDBJ databases">
        <authorList>
            <person name="Chevrot R."/>
        </authorList>
    </citation>
    <scope>NUCLEOTIDE SEQUENCE [LARGE SCALE GENOMIC DNA]</scope>
</reference>
<dbReference type="InterPro" id="IPR029033">
    <property type="entry name" value="His_PPase_superfam"/>
</dbReference>
<proteinExistence type="predicted"/>
<dbReference type="RefSeq" id="WP_138187650.1">
    <property type="nucleotide sequence ID" value="NZ_LS992241.1"/>
</dbReference>
<dbReference type="InterPro" id="IPR013078">
    <property type="entry name" value="His_Pase_superF_clade-1"/>
</dbReference>
<dbReference type="SMART" id="SM00855">
    <property type="entry name" value="PGAM"/>
    <property type="match status" value="1"/>
</dbReference>
<evidence type="ECO:0000313" key="3">
    <source>
        <dbReference type="Proteomes" id="UP000304148"/>
    </source>
</evidence>
<gene>
    <name evidence="2" type="ORF">PBLR_14189</name>
</gene>
<dbReference type="Pfam" id="PF00300">
    <property type="entry name" value="His_Phos_1"/>
    <property type="match status" value="1"/>
</dbReference>
<name>A0A383RF97_PAEAL</name>
<organism evidence="2 3">
    <name type="scientific">Paenibacillus alvei</name>
    <name type="common">Bacillus alvei</name>
    <dbReference type="NCBI Taxonomy" id="44250"/>
    <lineage>
        <taxon>Bacteria</taxon>
        <taxon>Bacillati</taxon>
        <taxon>Bacillota</taxon>
        <taxon>Bacilli</taxon>
        <taxon>Bacillales</taxon>
        <taxon>Paenibacillaceae</taxon>
        <taxon>Paenibacillus</taxon>
    </lineage>
</organism>
<dbReference type="SUPFAM" id="SSF53254">
    <property type="entry name" value="Phosphoglycerate mutase-like"/>
    <property type="match status" value="1"/>
</dbReference>
<dbReference type="GO" id="GO:0005737">
    <property type="term" value="C:cytoplasm"/>
    <property type="evidence" value="ECO:0007669"/>
    <property type="project" value="TreeGrafter"/>
</dbReference>